<dbReference type="SUPFAM" id="SSF51556">
    <property type="entry name" value="Metallo-dependent hydrolases"/>
    <property type="match status" value="1"/>
</dbReference>
<dbReference type="OrthoDB" id="9766983at2"/>
<comment type="caution">
    <text evidence="2">The sequence shown here is derived from an EMBL/GenBank/DDBJ whole genome shotgun (WGS) entry which is preliminary data.</text>
</comment>
<dbReference type="NCBIfam" id="NF006560">
    <property type="entry name" value="PRK09061.1"/>
    <property type="match status" value="1"/>
</dbReference>
<accession>F3L0D7</accession>
<dbReference type="InterPro" id="IPR032466">
    <property type="entry name" value="Metal_Hydrolase"/>
</dbReference>
<dbReference type="Gene3D" id="2.30.40.10">
    <property type="entry name" value="Urease, subunit C, domain 1"/>
    <property type="match status" value="2"/>
</dbReference>
<dbReference type="InterPro" id="IPR006680">
    <property type="entry name" value="Amidohydro-rel"/>
</dbReference>
<dbReference type="Pfam" id="PF01979">
    <property type="entry name" value="Amidohydro_1"/>
    <property type="match status" value="1"/>
</dbReference>
<dbReference type="GO" id="GO:0016812">
    <property type="term" value="F:hydrolase activity, acting on carbon-nitrogen (but not peptide) bonds, in cyclic amides"/>
    <property type="evidence" value="ECO:0007669"/>
    <property type="project" value="TreeGrafter"/>
</dbReference>
<dbReference type="InterPro" id="IPR011059">
    <property type="entry name" value="Metal-dep_hydrolase_composite"/>
</dbReference>
<evidence type="ECO:0000313" key="2">
    <source>
        <dbReference type="EMBL" id="EGG30247.1"/>
    </source>
</evidence>
<gene>
    <name evidence="2" type="ORF">IMCC3088_853</name>
</gene>
<dbReference type="STRING" id="2518989.IMCC3088_853"/>
<dbReference type="AlphaFoldDB" id="F3L0D7"/>
<organism evidence="2 3">
    <name type="scientific">Aequoribacter fuscus</name>
    <dbReference type="NCBI Taxonomy" id="2518989"/>
    <lineage>
        <taxon>Bacteria</taxon>
        <taxon>Pseudomonadati</taxon>
        <taxon>Pseudomonadota</taxon>
        <taxon>Gammaproteobacteria</taxon>
        <taxon>Cellvibrionales</taxon>
        <taxon>Halieaceae</taxon>
        <taxon>Aequoribacter</taxon>
    </lineage>
</organism>
<dbReference type="eggNOG" id="COG3653">
    <property type="taxonomic scope" value="Bacteria"/>
</dbReference>
<dbReference type="PANTHER" id="PTHR11647:SF1">
    <property type="entry name" value="COLLAPSIN RESPONSE MEDIATOR PROTEIN"/>
    <property type="match status" value="1"/>
</dbReference>
<keyword evidence="3" id="KW-1185">Reference proteome</keyword>
<evidence type="ECO:0000256" key="1">
    <source>
        <dbReference type="ARBA" id="ARBA00001947"/>
    </source>
</evidence>
<reference evidence="2 3" key="1">
    <citation type="journal article" date="2011" name="J. Bacteriol.">
        <title>Genome sequence of strain IMCC3088, a proteorhodopsin-containing marine bacterium belonging to the OM60/NOR5 clade.</title>
        <authorList>
            <person name="Jang Y."/>
            <person name="Oh H.M."/>
            <person name="Kang I."/>
            <person name="Lee K."/>
            <person name="Yang S.J."/>
            <person name="Cho J.C."/>
        </authorList>
    </citation>
    <scope>NUCLEOTIDE SEQUENCE [LARGE SCALE GENOMIC DNA]</scope>
    <source>
        <strain evidence="2 3">IMCC3088</strain>
    </source>
</reference>
<dbReference type="GO" id="GO:0005829">
    <property type="term" value="C:cytosol"/>
    <property type="evidence" value="ECO:0007669"/>
    <property type="project" value="TreeGrafter"/>
</dbReference>
<evidence type="ECO:0000313" key="3">
    <source>
        <dbReference type="Proteomes" id="UP000005615"/>
    </source>
</evidence>
<sequence length="488" mass="53586">MHRIRTHFLLPLLLATLPAQALDLAIIGGRVIDPETRTDKVLNVGVQDGRIVALTTDLLEADRVINAEGRVVAPGFIDIHSHTPTPFGMQLNILDGITTALDTEAGAYPVYEYGDAIKDNALLNFGASVGHYAARIRVIEGKYQPYFFHQGNLAGMSSPAFEQPATAEQIEEIRQHLNQGIKQGGLGIGLLLDYMRDAVTDKELRMIFEVAADHDVPVFTHVRRNLPGDPSGLNEVLALAKSTGAAIFICHITHNAMGSVGDWLKTIDQARADGVRVTTETLSYLAGGTSISADVFRKRDWQAIFDITYEDVQWVATGEWLTEETWNHYAKHEGSGAVNHHYVKEPWLHTALRWPDMMISTDALPAFTHEQFSNPNIAGTFSLVLGRYVREQGILTLSDALSRMSLKQAQWLEPFAPAFKRKGRIQLGMDADIVIFDADTVAATADYGKPYEAPVGIHWVIVNGQVAVVDGTIQSSIAAGKRLTTLTN</sequence>
<dbReference type="PANTHER" id="PTHR11647">
    <property type="entry name" value="HYDRANTOINASE/DIHYDROPYRIMIDINASE FAMILY MEMBER"/>
    <property type="match status" value="1"/>
</dbReference>
<comment type="cofactor">
    <cofactor evidence="1">
        <name>Zn(2+)</name>
        <dbReference type="ChEBI" id="CHEBI:29105"/>
    </cofactor>
</comment>
<dbReference type="SUPFAM" id="SSF51338">
    <property type="entry name" value="Composite domain of metallo-dependent hydrolases"/>
    <property type="match status" value="1"/>
</dbReference>
<dbReference type="RefSeq" id="WP_009575150.1">
    <property type="nucleotide sequence ID" value="NZ_AEIG01000020.1"/>
</dbReference>
<dbReference type="InterPro" id="IPR050378">
    <property type="entry name" value="Metallo-dep_Hydrolases_sf"/>
</dbReference>
<name>F3L0D7_9GAMM</name>
<dbReference type="Gene3D" id="3.20.20.140">
    <property type="entry name" value="Metal-dependent hydrolases"/>
    <property type="match status" value="1"/>
</dbReference>
<dbReference type="EMBL" id="AEIG01000020">
    <property type="protein sequence ID" value="EGG30247.1"/>
    <property type="molecule type" value="Genomic_DNA"/>
</dbReference>
<proteinExistence type="predicted"/>
<protein>
    <submittedName>
        <fullName evidence="2">D-glutamate deacylase</fullName>
    </submittedName>
</protein>
<dbReference type="Proteomes" id="UP000005615">
    <property type="component" value="Unassembled WGS sequence"/>
</dbReference>